<dbReference type="InterPro" id="IPR000792">
    <property type="entry name" value="Tscrpt_reg_LuxR_C"/>
</dbReference>
<name>A0ABS5YVE2_9ACTN</name>
<keyword evidence="5" id="KW-1185">Reference proteome</keyword>
<dbReference type="PANTHER" id="PTHR16305:SF35">
    <property type="entry name" value="TRANSCRIPTIONAL ACTIVATOR DOMAIN"/>
    <property type="match status" value="1"/>
</dbReference>
<dbReference type="InterPro" id="IPR016032">
    <property type="entry name" value="Sig_transdc_resp-reg_C-effctor"/>
</dbReference>
<dbReference type="InterPro" id="IPR041664">
    <property type="entry name" value="AAA_16"/>
</dbReference>
<dbReference type="PROSITE" id="PS50043">
    <property type="entry name" value="HTH_LUXR_2"/>
    <property type="match status" value="1"/>
</dbReference>
<gene>
    <name evidence="4" type="ORF">KOI35_28295</name>
</gene>
<evidence type="ECO:0000313" key="4">
    <source>
        <dbReference type="EMBL" id="MBU2667419.1"/>
    </source>
</evidence>
<dbReference type="SUPFAM" id="SSF46894">
    <property type="entry name" value="C-terminal effector domain of the bipartite response regulators"/>
    <property type="match status" value="1"/>
</dbReference>
<accession>A0ABS5YVE2</accession>
<dbReference type="InterPro" id="IPR003593">
    <property type="entry name" value="AAA+_ATPase"/>
</dbReference>
<keyword evidence="1" id="KW-0547">Nucleotide-binding</keyword>
<sequence length="904" mass="95438">MSMLVGRESEWRAAQAAWESLTDGSQVLEVVGEPGIGKTRLLAEIARQTRDSLFRTLTGRATEFESELPFAVIIEALDHHVRKNASLLQSRLTTEDIGRLGSILDGLPDGSEVYAGERYRTLRAIRQLLEILAEPSGLVLILDDVHWCDAATIDLIDYLIRQPPDAPVLLVLAYRPAQAPARLASSGRRLTLGPLSEADVEHLLGTGPAEAARLTRLSGGNPLYLDALRRYETTSAGTVRTLDDLDPAIAALPAEVRVAFSAELSALDPDSRLLASAAAVGGDECEPALLAVIAELRDATVLRCLDDLVARDLMQAVPGTGRFRFRHPLVRHVVYASAAAGWRLAAHARAAAYLEGVGAPPRARAHHVARSATLGDARAATVLVDAAQAVGPQAPATAAYWAQAALCLLPGDTAEAGLPSRADLSIFLAERQAASGFLTEARKTMGTVLDVLLAPGDPARPAAVGYTGLLLRLIGQHEEAEALLAAEPPDPDVLLQLATYALIRGHLYEADERLHRASELAAPGSAVAAIAQGIRSMTGVEPPLKSTAALLDTLSDDDIAARLDVCAWMCWSSLDAEGTSDSLRRLRRCRQIAVRFGHSFVLPYLLAMQALMQARLGRITDAMRDADEAVGIARMLAADEPLSLALLTKCWLLKCATDHAGAIDAGEQAVAAATAGRGWLSTAQAMLAFARLASGDHERGAADLIAAGGGPSLTRLYPHNRTVACISLSALATDPASARHWADLAETVGASNGGAALLARALAEGIADPVRGGALAEAAAALLTEVEQLVMAARAWLAAVTMHQRSGDFGAARTALTRAEQLNGRMDCAEISAGIQQLTHRLLPPVGLTPRESEIAALIADGRSNTEIAAKLHLSIRTVETHASRIYTKLGVPTRAAAVSRLAS</sequence>
<dbReference type="CDD" id="cd06170">
    <property type="entry name" value="LuxR_C_like"/>
    <property type="match status" value="1"/>
</dbReference>
<dbReference type="SMART" id="SM00382">
    <property type="entry name" value="AAA"/>
    <property type="match status" value="1"/>
</dbReference>
<feature type="domain" description="HTH luxR-type" evidence="3">
    <location>
        <begin position="841"/>
        <end position="904"/>
    </location>
</feature>
<evidence type="ECO:0000256" key="1">
    <source>
        <dbReference type="ARBA" id="ARBA00022741"/>
    </source>
</evidence>
<evidence type="ECO:0000259" key="3">
    <source>
        <dbReference type="PROSITE" id="PS50043"/>
    </source>
</evidence>
<dbReference type="PROSITE" id="PS00622">
    <property type="entry name" value="HTH_LUXR_1"/>
    <property type="match status" value="1"/>
</dbReference>
<dbReference type="EMBL" id="JAHKKG010000009">
    <property type="protein sequence ID" value="MBU2667419.1"/>
    <property type="molecule type" value="Genomic_DNA"/>
</dbReference>
<dbReference type="InterPro" id="IPR036388">
    <property type="entry name" value="WH-like_DNA-bd_sf"/>
</dbReference>
<dbReference type="Pfam" id="PF13191">
    <property type="entry name" value="AAA_16"/>
    <property type="match status" value="1"/>
</dbReference>
<dbReference type="InterPro" id="IPR027417">
    <property type="entry name" value="P-loop_NTPase"/>
</dbReference>
<dbReference type="PRINTS" id="PR00038">
    <property type="entry name" value="HTHLUXR"/>
</dbReference>
<dbReference type="Gene3D" id="1.10.10.10">
    <property type="entry name" value="Winged helix-like DNA-binding domain superfamily/Winged helix DNA-binding domain"/>
    <property type="match status" value="1"/>
</dbReference>
<evidence type="ECO:0000313" key="5">
    <source>
        <dbReference type="Proteomes" id="UP001519654"/>
    </source>
</evidence>
<dbReference type="SUPFAM" id="SSF52540">
    <property type="entry name" value="P-loop containing nucleoside triphosphate hydrolases"/>
    <property type="match status" value="1"/>
</dbReference>
<protein>
    <submittedName>
        <fullName evidence="4">AAA family ATPase</fullName>
    </submittedName>
</protein>
<dbReference type="Gene3D" id="3.40.50.300">
    <property type="entry name" value="P-loop containing nucleotide triphosphate hydrolases"/>
    <property type="match status" value="1"/>
</dbReference>
<evidence type="ECO:0000256" key="2">
    <source>
        <dbReference type="ARBA" id="ARBA00022840"/>
    </source>
</evidence>
<proteinExistence type="predicted"/>
<organism evidence="4 5">
    <name type="scientific">Paractinoplanes bogorensis</name>
    <dbReference type="NCBI Taxonomy" id="1610840"/>
    <lineage>
        <taxon>Bacteria</taxon>
        <taxon>Bacillati</taxon>
        <taxon>Actinomycetota</taxon>
        <taxon>Actinomycetes</taxon>
        <taxon>Micromonosporales</taxon>
        <taxon>Micromonosporaceae</taxon>
        <taxon>Paractinoplanes</taxon>
    </lineage>
</organism>
<dbReference type="Pfam" id="PF00196">
    <property type="entry name" value="GerE"/>
    <property type="match status" value="1"/>
</dbReference>
<dbReference type="PANTHER" id="PTHR16305">
    <property type="entry name" value="TESTICULAR SOLUBLE ADENYLYL CYCLASE"/>
    <property type="match status" value="1"/>
</dbReference>
<dbReference type="SMART" id="SM00421">
    <property type="entry name" value="HTH_LUXR"/>
    <property type="match status" value="1"/>
</dbReference>
<comment type="caution">
    <text evidence="4">The sequence shown here is derived from an EMBL/GenBank/DDBJ whole genome shotgun (WGS) entry which is preliminary data.</text>
</comment>
<dbReference type="Proteomes" id="UP001519654">
    <property type="component" value="Unassembled WGS sequence"/>
</dbReference>
<keyword evidence="2" id="KW-0067">ATP-binding</keyword>
<reference evidence="4 5" key="1">
    <citation type="submission" date="2021-06" db="EMBL/GenBank/DDBJ databases">
        <title>Actinoplanes lichenicola sp. nov., and Actinoplanes ovalisporus sp. nov., isolated from lichen in Thailand.</title>
        <authorList>
            <person name="Saeng-In P."/>
            <person name="Kanchanasin P."/>
            <person name="Yuki M."/>
            <person name="Kudo T."/>
            <person name="Ohkuma M."/>
            <person name="Phongsopitanun W."/>
            <person name="Tanasupawat S."/>
        </authorList>
    </citation>
    <scope>NUCLEOTIDE SEQUENCE [LARGE SCALE GENOMIC DNA]</scope>
    <source>
        <strain evidence="4 5">NBRC 110975</strain>
    </source>
</reference>